<dbReference type="SUPFAM" id="SSF55729">
    <property type="entry name" value="Acyl-CoA N-acyltransferases (Nat)"/>
    <property type="match status" value="1"/>
</dbReference>
<accession>A0ABP3NBJ6</accession>
<feature type="domain" description="N-acetyltransferase" evidence="1">
    <location>
        <begin position="154"/>
        <end position="300"/>
    </location>
</feature>
<dbReference type="InterPro" id="IPR016181">
    <property type="entry name" value="Acyl_CoA_acyltransferase"/>
</dbReference>
<gene>
    <name evidence="2" type="ORF">GCM10009533_44640</name>
</gene>
<evidence type="ECO:0000259" key="1">
    <source>
        <dbReference type="PROSITE" id="PS51186"/>
    </source>
</evidence>
<evidence type="ECO:0000313" key="2">
    <source>
        <dbReference type="EMBL" id="GAA0540661.1"/>
    </source>
</evidence>
<dbReference type="Pfam" id="PF00583">
    <property type="entry name" value="Acetyltransf_1"/>
    <property type="match status" value="1"/>
</dbReference>
<protein>
    <submittedName>
        <fullName evidence="2">GNAT family N-acetyltransferase</fullName>
    </submittedName>
</protein>
<dbReference type="CDD" id="cd04301">
    <property type="entry name" value="NAT_SF"/>
    <property type="match status" value="1"/>
</dbReference>
<organism evidence="2 3">
    <name type="scientific">Saccharopolyspora erythraea</name>
    <name type="common">Streptomyces erythraeus</name>
    <dbReference type="NCBI Taxonomy" id="1836"/>
    <lineage>
        <taxon>Bacteria</taxon>
        <taxon>Bacillati</taxon>
        <taxon>Actinomycetota</taxon>
        <taxon>Actinomycetes</taxon>
        <taxon>Pseudonocardiales</taxon>
        <taxon>Pseudonocardiaceae</taxon>
        <taxon>Saccharopolyspora</taxon>
    </lineage>
</organism>
<dbReference type="Proteomes" id="UP001500729">
    <property type="component" value="Unassembled WGS sequence"/>
</dbReference>
<keyword evidence="3" id="KW-1185">Reference proteome</keyword>
<name>A0ABP3NBJ6_SACER</name>
<dbReference type="InterPro" id="IPR000182">
    <property type="entry name" value="GNAT_dom"/>
</dbReference>
<dbReference type="RefSeq" id="WP_009949833.1">
    <property type="nucleotide sequence ID" value="NZ_BAAAGS010000032.1"/>
</dbReference>
<dbReference type="PROSITE" id="PS51186">
    <property type="entry name" value="GNAT"/>
    <property type="match status" value="1"/>
</dbReference>
<comment type="caution">
    <text evidence="2">The sequence shown here is derived from an EMBL/GenBank/DDBJ whole genome shotgun (WGS) entry which is preliminary data.</text>
</comment>
<proteinExistence type="predicted"/>
<evidence type="ECO:0000313" key="3">
    <source>
        <dbReference type="Proteomes" id="UP001500729"/>
    </source>
</evidence>
<sequence length="300" mass="32973">MTRLVIRPLVADEGPLFESLPEAGLLGPASPIHTYDVLVAAGEYRPEWTWVALREGAVVARAAWRGGTGLDVPFVLDALDFTDFDAAVQLLRTAPLRTEYTLVLPPDWRDVPAVKEAADARIAAATAAGLRFLVERHRYRWTPDHGLPPRPGRLEFRPESDDEVFLAAFRRVHEGTLDAHARRATDESGLDAAAREDLDLMLGMPSPRSWWRLAFTGDGELAGLSIPGRNQRDPIIGYIGVLPEQRGHGYAYDLLVEATHLLVAEGADRIAAATDTTNRPMAAAFARAGYPVTEHRIDFV</sequence>
<reference evidence="3" key="1">
    <citation type="journal article" date="2019" name="Int. J. Syst. Evol. Microbiol.">
        <title>The Global Catalogue of Microorganisms (GCM) 10K type strain sequencing project: providing services to taxonomists for standard genome sequencing and annotation.</title>
        <authorList>
            <consortium name="The Broad Institute Genomics Platform"/>
            <consortium name="The Broad Institute Genome Sequencing Center for Infectious Disease"/>
            <person name="Wu L."/>
            <person name="Ma J."/>
        </authorList>
    </citation>
    <scope>NUCLEOTIDE SEQUENCE [LARGE SCALE GENOMIC DNA]</scope>
    <source>
        <strain evidence="3">JCM 10303</strain>
    </source>
</reference>
<dbReference type="EMBL" id="BAAAGS010000032">
    <property type="protein sequence ID" value="GAA0540661.1"/>
    <property type="molecule type" value="Genomic_DNA"/>
</dbReference>
<dbReference type="Gene3D" id="3.40.630.30">
    <property type="match status" value="1"/>
</dbReference>